<sequence>MREIIVSATVLDKLSDLVSYLKNDIRLSEDAAQAYRKRFIAYIQTFGAEVDHPLCRFRRWCKLGYRCAVFEKHWVLAYEVTDEGVIVQDMSHTAMLDDIAE</sequence>
<evidence type="ECO:0000313" key="2">
    <source>
        <dbReference type="Proteomes" id="UP000317465"/>
    </source>
</evidence>
<gene>
    <name evidence="1" type="ORF">A5CPYCFAH4_21220</name>
</gene>
<accession>A0ACA8QYE6</accession>
<organism evidence="1 2">
    <name type="scientific">Alistipes onderdonkii subsp. vulgaris</name>
    <dbReference type="NCBI Taxonomy" id="2585117"/>
    <lineage>
        <taxon>Bacteria</taxon>
        <taxon>Pseudomonadati</taxon>
        <taxon>Bacteroidota</taxon>
        <taxon>Bacteroidia</taxon>
        <taxon>Bacteroidales</taxon>
        <taxon>Rikenellaceae</taxon>
        <taxon>Alistipes</taxon>
    </lineage>
</organism>
<keyword evidence="2" id="KW-1185">Reference proteome</keyword>
<dbReference type="Proteomes" id="UP000317465">
    <property type="component" value="Chromosome"/>
</dbReference>
<name>A0ACA8QYE6_9BACT</name>
<protein>
    <submittedName>
        <fullName evidence="1">Uncharacterized protein</fullName>
    </submittedName>
</protein>
<reference evidence="1 2" key="1">
    <citation type="journal article" date="2020" name="Int. J. Syst. Evol. Microbiol.">
        <title>Alistipes communis sp. nov., Alistipes dispar sp. nov. and Alistipes onderdonkii subsp. vulgaris subsp. nov., isolated from human faeces, and creation of Alistipes onderdonkii subsp. onderdonkii subsp. nov.</title>
        <authorList>
            <person name="Sakamoto M."/>
            <person name="Ikeyama N."/>
            <person name="Ogata Y."/>
            <person name="Suda W."/>
            <person name="Iino T."/>
            <person name="Hattori M."/>
            <person name="Ohkuma M."/>
        </authorList>
    </citation>
    <scope>NUCLEOTIDE SEQUENCE [LARGE SCALE GENOMIC DNA]</scope>
    <source>
        <strain evidence="1 2">5CPYCFAH4</strain>
    </source>
</reference>
<evidence type="ECO:0000313" key="1">
    <source>
        <dbReference type="EMBL" id="BBL09898.1"/>
    </source>
</evidence>
<proteinExistence type="predicted"/>
<dbReference type="EMBL" id="AP019737">
    <property type="protein sequence ID" value="BBL09898.1"/>
    <property type="molecule type" value="Genomic_DNA"/>
</dbReference>